<proteinExistence type="predicted"/>
<protein>
    <submittedName>
        <fullName evidence="2">Uncharacterized protein</fullName>
    </submittedName>
</protein>
<organism evidence="2 3">
    <name type="scientific">Streptomyces longwoodensis</name>
    <dbReference type="NCBI Taxonomy" id="68231"/>
    <lineage>
        <taxon>Bacteria</taxon>
        <taxon>Bacillati</taxon>
        <taxon>Actinomycetota</taxon>
        <taxon>Actinomycetes</taxon>
        <taxon>Kitasatosporales</taxon>
        <taxon>Streptomycetaceae</taxon>
        <taxon>Streptomyces</taxon>
    </lineage>
</organism>
<feature type="compositionally biased region" description="Low complexity" evidence="1">
    <location>
        <begin position="21"/>
        <end position="38"/>
    </location>
</feature>
<reference evidence="2 3" key="1">
    <citation type="submission" date="2015-10" db="EMBL/GenBank/DDBJ databases">
        <title>Draft genome sequence of Streptomyces longwoodensis DSM 41677, type strain for the species Streptomyces longwoodensis.</title>
        <authorList>
            <person name="Ruckert C."/>
            <person name="Winkler A."/>
            <person name="Kalinowski J."/>
            <person name="Kampfer P."/>
            <person name="Glaeser S."/>
        </authorList>
    </citation>
    <scope>NUCLEOTIDE SEQUENCE [LARGE SCALE GENOMIC DNA]</scope>
    <source>
        <strain evidence="2 3">DSM 41677</strain>
    </source>
</reference>
<accession>A0A101QTA3</accession>
<feature type="compositionally biased region" description="Polar residues" evidence="1">
    <location>
        <begin position="1"/>
        <end position="16"/>
    </location>
</feature>
<evidence type="ECO:0000313" key="2">
    <source>
        <dbReference type="EMBL" id="KUN35361.1"/>
    </source>
</evidence>
<dbReference type="RefSeq" id="WP_067238114.1">
    <property type="nucleotide sequence ID" value="NZ_KQ948558.1"/>
</dbReference>
<evidence type="ECO:0000313" key="3">
    <source>
        <dbReference type="Proteomes" id="UP000053271"/>
    </source>
</evidence>
<dbReference type="AlphaFoldDB" id="A0A101QTA3"/>
<dbReference type="STRING" id="68231.AQJ30_24735"/>
<feature type="region of interest" description="Disordered" evidence="1">
    <location>
        <begin position="164"/>
        <end position="240"/>
    </location>
</feature>
<keyword evidence="3" id="KW-1185">Reference proteome</keyword>
<name>A0A101QTA3_9ACTN</name>
<feature type="compositionally biased region" description="Pro residues" evidence="1">
    <location>
        <begin position="207"/>
        <end position="240"/>
    </location>
</feature>
<evidence type="ECO:0000256" key="1">
    <source>
        <dbReference type="SAM" id="MobiDB-lite"/>
    </source>
</evidence>
<dbReference type="EMBL" id="LMWS01000032">
    <property type="protein sequence ID" value="KUN35361.1"/>
    <property type="molecule type" value="Genomic_DNA"/>
</dbReference>
<comment type="caution">
    <text evidence="2">The sequence shown here is derived from an EMBL/GenBank/DDBJ whole genome shotgun (WGS) entry which is preliminary data.</text>
</comment>
<feature type="region of interest" description="Disordered" evidence="1">
    <location>
        <begin position="1"/>
        <end position="39"/>
    </location>
</feature>
<feature type="compositionally biased region" description="Low complexity" evidence="1">
    <location>
        <begin position="164"/>
        <end position="182"/>
    </location>
</feature>
<dbReference type="Proteomes" id="UP000053271">
    <property type="component" value="Unassembled WGS sequence"/>
</dbReference>
<sequence length="240" mass="23948">MSQSVPENSGRLQQVGESVRAETTATAGQTRQAAGQVASTAAEQAKTVADEVRQQAGSVVGDLRGRVMDEAEGQTKRAAGVLRQWAHDLAELADNAPGDTPARSLTAQLADRGHRAADYVDQHGVEGIVGDVQRFARRRPGLFLGGALVAGLAAGRLGKSASRAAQSAGSGQEQAAAALPAAGTPEPDVPAPAPGSGQWTPAQPAGATPPPAVPPVPAAPPPVPPATAGPAGLTPPHPGV</sequence>
<gene>
    <name evidence="2" type="ORF">AQJ30_24735</name>
</gene>
<dbReference type="GeneID" id="91427785"/>